<evidence type="ECO:0000313" key="2">
    <source>
        <dbReference type="EMBL" id="QIN82711.1"/>
    </source>
</evidence>
<dbReference type="EMBL" id="CP045119">
    <property type="protein sequence ID" value="QIN82711.1"/>
    <property type="molecule type" value="Genomic_DNA"/>
</dbReference>
<proteinExistence type="predicted"/>
<reference evidence="2 3" key="1">
    <citation type="submission" date="2019-10" db="EMBL/GenBank/DDBJ databases">
        <title>Rubrobacter sp nov SCSIO 52090 isolated from a deep-sea sediment in the South China Sea.</title>
        <authorList>
            <person name="Chen R.W."/>
        </authorList>
    </citation>
    <scope>NUCLEOTIDE SEQUENCE [LARGE SCALE GENOMIC DNA]</scope>
    <source>
        <strain evidence="2 3">SCSIO 52909</strain>
    </source>
</reference>
<evidence type="ECO:0008006" key="4">
    <source>
        <dbReference type="Google" id="ProtNLM"/>
    </source>
</evidence>
<keyword evidence="3" id="KW-1185">Reference proteome</keyword>
<dbReference type="Proteomes" id="UP000501452">
    <property type="component" value="Chromosome"/>
</dbReference>
<protein>
    <recommendedName>
        <fullName evidence="4">MFS transporter</fullName>
    </recommendedName>
</protein>
<evidence type="ECO:0000256" key="1">
    <source>
        <dbReference type="SAM" id="Phobius"/>
    </source>
</evidence>
<evidence type="ECO:0000313" key="3">
    <source>
        <dbReference type="Proteomes" id="UP000501452"/>
    </source>
</evidence>
<organism evidence="2 3">
    <name type="scientific">Rubrobacter tropicus</name>
    <dbReference type="NCBI Taxonomy" id="2653851"/>
    <lineage>
        <taxon>Bacteria</taxon>
        <taxon>Bacillati</taxon>
        <taxon>Actinomycetota</taxon>
        <taxon>Rubrobacteria</taxon>
        <taxon>Rubrobacterales</taxon>
        <taxon>Rubrobacteraceae</taxon>
        <taxon>Rubrobacter</taxon>
    </lineage>
</organism>
<sequence length="78" mass="7718">MAMSSLLALWSSLVFAERPSTGFSATLFFFGAGCVAGPAALGAVGGRFGLEASFALAAAVTLSTAASALFPTGARERG</sequence>
<keyword evidence="1" id="KW-1133">Transmembrane helix</keyword>
<feature type="transmembrane region" description="Helical" evidence="1">
    <location>
        <begin position="52"/>
        <end position="70"/>
    </location>
</feature>
<name>A0A6G8Q8B6_9ACTN</name>
<feature type="transmembrane region" description="Helical" evidence="1">
    <location>
        <begin position="26"/>
        <end position="45"/>
    </location>
</feature>
<dbReference type="AlphaFoldDB" id="A0A6G8Q8B6"/>
<keyword evidence="1" id="KW-0472">Membrane</keyword>
<accession>A0A6G8Q8B6</accession>
<keyword evidence="1" id="KW-0812">Transmembrane</keyword>
<dbReference type="KEGG" id="rub:GBA63_08680"/>
<gene>
    <name evidence="2" type="ORF">GBA63_08680</name>
</gene>